<accession>A0A5Q6PFF5</accession>
<proteinExistence type="predicted"/>
<organism evidence="1 2">
    <name type="scientific">Vibrio cholerae</name>
    <dbReference type="NCBI Taxonomy" id="666"/>
    <lineage>
        <taxon>Bacteria</taxon>
        <taxon>Pseudomonadati</taxon>
        <taxon>Pseudomonadota</taxon>
        <taxon>Gammaproteobacteria</taxon>
        <taxon>Vibrionales</taxon>
        <taxon>Vibrionaceae</taxon>
        <taxon>Vibrio</taxon>
    </lineage>
</organism>
<dbReference type="Proteomes" id="UP000323225">
    <property type="component" value="Unassembled WGS sequence"/>
</dbReference>
<evidence type="ECO:0000313" key="1">
    <source>
        <dbReference type="EMBL" id="KAA1253359.1"/>
    </source>
</evidence>
<reference evidence="1 2" key="1">
    <citation type="submission" date="2019-09" db="EMBL/GenBank/DDBJ databases">
        <authorList>
            <person name="Kritzky A."/>
            <person name="Schelkanova E.Y."/>
            <person name="Alkhova Z.V."/>
            <person name="Smirnova N.I."/>
        </authorList>
    </citation>
    <scope>NUCLEOTIDE SEQUENCE [LARGE SCALE GENOMIC DNA]</scope>
    <source>
        <strain evidence="1 2">M1526</strain>
    </source>
</reference>
<dbReference type="EMBL" id="VUAA01000022">
    <property type="protein sequence ID" value="KAA1253359.1"/>
    <property type="molecule type" value="Genomic_DNA"/>
</dbReference>
<protein>
    <submittedName>
        <fullName evidence="1">Uncharacterized protein</fullName>
    </submittedName>
</protein>
<comment type="caution">
    <text evidence="1">The sequence shown here is derived from an EMBL/GenBank/DDBJ whole genome shotgun (WGS) entry which is preliminary data.</text>
</comment>
<name>A0A5Q6PFF5_VIBCL</name>
<dbReference type="AlphaFoldDB" id="A0A5Q6PFF5"/>
<sequence length="171" mass="19577">MKTNTTDKTTPSCHRCGTELRSDGYCMDVTCPHSDWPQDVDLSRMNGGDPAYASENQCKRRIEVQAVCYSDDQQKRVEFDAAPYFHEQLINGRLEKVIQSLIDIEFGGDYDSDHVCDFFSASQTKPLFDYLDVVNRGRPKFDGIVGFECHVDEVDVKQWLRSFSPEILSLF</sequence>
<evidence type="ECO:0000313" key="2">
    <source>
        <dbReference type="Proteomes" id="UP000323225"/>
    </source>
</evidence>
<gene>
    <name evidence="1" type="ORF">F0M16_17655</name>
</gene>